<dbReference type="PANTHER" id="PTHR10584:SF166">
    <property type="entry name" value="RIBOKINASE"/>
    <property type="match status" value="1"/>
</dbReference>
<dbReference type="InterPro" id="IPR002173">
    <property type="entry name" value="Carboh/pur_kinase_PfkB_CS"/>
</dbReference>
<dbReference type="PRINTS" id="PR00990">
    <property type="entry name" value="RIBOKINASE"/>
</dbReference>
<dbReference type="InterPro" id="IPR029056">
    <property type="entry name" value="Ribokinase-like"/>
</dbReference>
<evidence type="ECO:0000256" key="3">
    <source>
        <dbReference type="ARBA" id="ARBA00022777"/>
    </source>
</evidence>
<dbReference type="GO" id="GO:0006796">
    <property type="term" value="P:phosphate-containing compound metabolic process"/>
    <property type="evidence" value="ECO:0007669"/>
    <property type="project" value="UniProtKB-ARBA"/>
</dbReference>
<dbReference type="Gene3D" id="3.40.1190.20">
    <property type="match status" value="1"/>
</dbReference>
<dbReference type="InterPro" id="IPR002139">
    <property type="entry name" value="Ribo/fructo_kinase"/>
</dbReference>
<dbReference type="AlphaFoldDB" id="A0A2I1KU33"/>
<organism evidence="6 7">
    <name type="scientific">Actinomyces urogenitalis</name>
    <dbReference type="NCBI Taxonomy" id="103621"/>
    <lineage>
        <taxon>Bacteria</taxon>
        <taxon>Bacillati</taxon>
        <taxon>Actinomycetota</taxon>
        <taxon>Actinomycetes</taxon>
        <taxon>Actinomycetales</taxon>
        <taxon>Actinomycetaceae</taxon>
        <taxon>Actinomyces</taxon>
    </lineage>
</organism>
<dbReference type="Proteomes" id="UP000234778">
    <property type="component" value="Unassembled WGS sequence"/>
</dbReference>
<dbReference type="EMBL" id="PKHA01000002">
    <property type="protein sequence ID" value="PKY99108.1"/>
    <property type="molecule type" value="Genomic_DNA"/>
</dbReference>
<dbReference type="SUPFAM" id="SSF53613">
    <property type="entry name" value="Ribokinase-like"/>
    <property type="match status" value="1"/>
</dbReference>
<evidence type="ECO:0000256" key="1">
    <source>
        <dbReference type="ARBA" id="ARBA00010688"/>
    </source>
</evidence>
<dbReference type="GeneID" id="81707894"/>
<dbReference type="RefSeq" id="WP_006549169.1">
    <property type="nucleotide sequence ID" value="NZ_CP136961.1"/>
</dbReference>
<proteinExistence type="inferred from homology"/>
<name>A0A2I1KU33_9ACTO</name>
<feature type="domain" description="Carbohydrate kinase PfkB" evidence="5">
    <location>
        <begin position="14"/>
        <end position="293"/>
    </location>
</feature>
<reference evidence="6 7" key="1">
    <citation type="submission" date="2017-12" db="EMBL/GenBank/DDBJ databases">
        <title>Phylogenetic diversity of female urinary microbiome.</title>
        <authorList>
            <person name="Thomas-White K."/>
            <person name="Wolfe A.J."/>
        </authorList>
    </citation>
    <scope>NUCLEOTIDE SEQUENCE [LARGE SCALE GENOMIC DNA]</scope>
    <source>
        <strain evidence="6 7">UMB0319</strain>
    </source>
</reference>
<accession>A0A2I1KU33</accession>
<dbReference type="PANTHER" id="PTHR10584">
    <property type="entry name" value="SUGAR KINASE"/>
    <property type="match status" value="1"/>
</dbReference>
<dbReference type="Pfam" id="PF00294">
    <property type="entry name" value="PfkB"/>
    <property type="match status" value="1"/>
</dbReference>
<gene>
    <name evidence="6" type="ORF">CYJ26_02910</name>
</gene>
<protein>
    <submittedName>
        <fullName evidence="6">Carbohydrate kinase family protein</fullName>
    </submittedName>
</protein>
<dbReference type="GO" id="GO:0016301">
    <property type="term" value="F:kinase activity"/>
    <property type="evidence" value="ECO:0007669"/>
    <property type="project" value="UniProtKB-KW"/>
</dbReference>
<evidence type="ECO:0000256" key="4">
    <source>
        <dbReference type="RuleBase" id="RU003704"/>
    </source>
</evidence>
<evidence type="ECO:0000256" key="2">
    <source>
        <dbReference type="ARBA" id="ARBA00022679"/>
    </source>
</evidence>
<evidence type="ECO:0000313" key="6">
    <source>
        <dbReference type="EMBL" id="PKY99108.1"/>
    </source>
</evidence>
<comment type="caution">
    <text evidence="6">The sequence shown here is derived from an EMBL/GenBank/DDBJ whole genome shotgun (WGS) entry which is preliminary data.</text>
</comment>
<evidence type="ECO:0000259" key="5">
    <source>
        <dbReference type="Pfam" id="PF00294"/>
    </source>
</evidence>
<dbReference type="InterPro" id="IPR011611">
    <property type="entry name" value="PfkB_dom"/>
</dbReference>
<sequence length="320" mass="33527">MVLPLSNCAERGQVLVAGSVFLDVVMAGLAHAPRPGEEQWVSDCSIVPGGSANQAIALARLGVDTALHCYLGTDRAGQMVREVLREEAVGIDSACAVERQNVTVSLALDGDRAMTTVGTDAVPPLAPLPHAPRGLVADLPTIQANLAQVRTWQEAEAPCTVFADARWDPSEQWDHSDLEPLEVVDVFTPNEGEALRYLRTDSVRQAAAALATRVPLAVITRGPRGVIAADGEQLLALPALDVPVVDTTGAGDAFAAGLTWALLEGADLRTALSAGQVTAAFTLTRPGGSLSAPRPADLRRMVEAYQVPEGYSLGFLDLAG</sequence>
<keyword evidence="3 4" id="KW-0418">Kinase</keyword>
<keyword evidence="2 4" id="KW-0808">Transferase</keyword>
<evidence type="ECO:0000313" key="7">
    <source>
        <dbReference type="Proteomes" id="UP000234778"/>
    </source>
</evidence>
<dbReference type="PROSITE" id="PS00584">
    <property type="entry name" value="PFKB_KINASES_2"/>
    <property type="match status" value="1"/>
</dbReference>
<comment type="similarity">
    <text evidence="1 4">Belongs to the carbohydrate kinase PfkB family.</text>
</comment>